<accession>A0A6L9S835</accession>
<reference evidence="1 2" key="1">
    <citation type="submission" date="2020-02" db="EMBL/GenBank/DDBJ databases">
        <authorList>
            <person name="Li X.-J."/>
            <person name="Han X.-M."/>
        </authorList>
    </citation>
    <scope>NUCLEOTIDE SEQUENCE [LARGE SCALE GENOMIC DNA]</scope>
    <source>
        <strain evidence="1 2">CCTCC AB 2017055</strain>
    </source>
</reference>
<dbReference type="AlphaFoldDB" id="A0A6L9S835"/>
<name>A0A6L9S835_9ACTN</name>
<keyword evidence="2" id="KW-1185">Reference proteome</keyword>
<gene>
    <name evidence="1" type="ORF">G1H10_15740</name>
</gene>
<dbReference type="RefSeq" id="WP_163739434.1">
    <property type="nucleotide sequence ID" value="NZ_JAAGOA010000010.1"/>
</dbReference>
<dbReference type="EMBL" id="JAAGOA010000010">
    <property type="protein sequence ID" value="NEE01625.1"/>
    <property type="molecule type" value="Genomic_DNA"/>
</dbReference>
<comment type="caution">
    <text evidence="1">The sequence shown here is derived from an EMBL/GenBank/DDBJ whole genome shotgun (WGS) entry which is preliminary data.</text>
</comment>
<organism evidence="1 2">
    <name type="scientific">Phytoactinopolyspora halotolerans</name>
    <dbReference type="NCBI Taxonomy" id="1981512"/>
    <lineage>
        <taxon>Bacteria</taxon>
        <taxon>Bacillati</taxon>
        <taxon>Actinomycetota</taxon>
        <taxon>Actinomycetes</taxon>
        <taxon>Jiangellales</taxon>
        <taxon>Jiangellaceae</taxon>
        <taxon>Phytoactinopolyspora</taxon>
    </lineage>
</organism>
<proteinExistence type="predicted"/>
<dbReference type="Proteomes" id="UP000475214">
    <property type="component" value="Unassembled WGS sequence"/>
</dbReference>
<protein>
    <submittedName>
        <fullName evidence="1">Uncharacterized protein</fullName>
    </submittedName>
</protein>
<sequence length="51" mass="5537">MLFDCPECGLPATVTTRGQLPSTSGRVEHVDVRCVADHRFIGPADSLRVLL</sequence>
<evidence type="ECO:0000313" key="1">
    <source>
        <dbReference type="EMBL" id="NEE01625.1"/>
    </source>
</evidence>
<evidence type="ECO:0000313" key="2">
    <source>
        <dbReference type="Proteomes" id="UP000475214"/>
    </source>
</evidence>